<dbReference type="InterPro" id="IPR011009">
    <property type="entry name" value="Kinase-like_dom_sf"/>
</dbReference>
<dbReference type="PANTHER" id="PTHR45832:SF22">
    <property type="entry name" value="SERINE_THREONINE-PROTEIN KINASE SAMKA-RELATED"/>
    <property type="match status" value="1"/>
</dbReference>
<accession>A0A2Z6QXC5</accession>
<evidence type="ECO:0000313" key="7">
    <source>
        <dbReference type="Proteomes" id="UP000247702"/>
    </source>
</evidence>
<keyword evidence="3" id="KW-0067">ATP-binding</keyword>
<feature type="domain" description="Protein kinase" evidence="4">
    <location>
        <begin position="1"/>
        <end position="183"/>
    </location>
</feature>
<evidence type="ECO:0000256" key="2">
    <source>
        <dbReference type="ARBA" id="ARBA00022741"/>
    </source>
</evidence>
<dbReference type="GO" id="GO:0004672">
    <property type="term" value="F:protein kinase activity"/>
    <property type="evidence" value="ECO:0007669"/>
    <property type="project" value="InterPro"/>
</dbReference>
<keyword evidence="6" id="KW-0418">Kinase</keyword>
<evidence type="ECO:0000256" key="1">
    <source>
        <dbReference type="ARBA" id="ARBA00008874"/>
    </source>
</evidence>
<dbReference type="Proteomes" id="UP000247702">
    <property type="component" value="Unassembled WGS sequence"/>
</dbReference>
<evidence type="ECO:0000259" key="4">
    <source>
        <dbReference type="PROSITE" id="PS50011"/>
    </source>
</evidence>
<dbReference type="Gene3D" id="1.10.510.10">
    <property type="entry name" value="Transferase(Phosphotransferase) domain 1"/>
    <property type="match status" value="1"/>
</dbReference>
<sequence>MVIELKKGSLRQHLNNFNLLNWKDKLYILQAILYGLKNIHNNGLIHHDFHCGNLLSDYLKSAYITDLGLCQPANVEFSQINNKKIYGVLAYVAPEVLRGKVYTQASDIYDFGIITHKIGTGLPPYYNMAHYEFLAIRICQGLRPMTNYKIPPLILDIINQCLDADPSKRPKAGVLQKLFYSLYHYNNEDPIHKQIQETDEINKKLCSSATSLPSSSNGLLFSYVTHPQAVYTSRILDFKNLPEPSNDNDLLEIGYSG</sequence>
<gene>
    <name evidence="6" type="ORF">RCL2_001184000</name>
    <name evidence="5" type="ORF">RclHR1_21300005</name>
</gene>
<keyword evidence="6" id="KW-0808">Transferase</keyword>
<evidence type="ECO:0000256" key="3">
    <source>
        <dbReference type="ARBA" id="ARBA00022840"/>
    </source>
</evidence>
<dbReference type="SUPFAM" id="SSF56112">
    <property type="entry name" value="Protein kinase-like (PK-like)"/>
    <property type="match status" value="1"/>
</dbReference>
<dbReference type="AlphaFoldDB" id="A0A2Z6QXC5"/>
<dbReference type="InterPro" id="IPR051931">
    <property type="entry name" value="PAK3-like"/>
</dbReference>
<evidence type="ECO:0000313" key="5">
    <source>
        <dbReference type="EMBL" id="GBB93222.1"/>
    </source>
</evidence>
<dbReference type="InterPro" id="IPR000719">
    <property type="entry name" value="Prot_kinase_dom"/>
</dbReference>
<dbReference type="PANTHER" id="PTHR45832">
    <property type="entry name" value="SERINE/THREONINE-PROTEIN KINASE SAMKA-RELATED-RELATED"/>
    <property type="match status" value="1"/>
</dbReference>
<reference evidence="6" key="2">
    <citation type="submission" date="2019-10" db="EMBL/GenBank/DDBJ databases">
        <title>Conservation and host-specific expression of non-tandemly repeated heterogenous ribosome RNA gene in arbuscular mycorrhizal fungi.</title>
        <authorList>
            <person name="Maeda T."/>
            <person name="Kobayashi Y."/>
            <person name="Nakagawa T."/>
            <person name="Ezawa T."/>
            <person name="Yamaguchi K."/>
            <person name="Bino T."/>
            <person name="Nishimoto Y."/>
            <person name="Shigenobu S."/>
            <person name="Kawaguchi M."/>
        </authorList>
    </citation>
    <scope>NUCLEOTIDE SEQUENCE</scope>
    <source>
        <strain evidence="6">HR1</strain>
    </source>
</reference>
<comment type="similarity">
    <text evidence="1">Belongs to the protein kinase superfamily. STE Ser/Thr protein kinase family. STE20 subfamily.</text>
</comment>
<dbReference type="Pfam" id="PF07714">
    <property type="entry name" value="PK_Tyr_Ser-Thr"/>
    <property type="match status" value="1"/>
</dbReference>
<dbReference type="PROSITE" id="PS50011">
    <property type="entry name" value="PROTEIN_KINASE_DOM"/>
    <property type="match status" value="1"/>
</dbReference>
<dbReference type="EMBL" id="BEXD01001259">
    <property type="protein sequence ID" value="GBB93222.1"/>
    <property type="molecule type" value="Genomic_DNA"/>
</dbReference>
<keyword evidence="7" id="KW-1185">Reference proteome</keyword>
<dbReference type="GO" id="GO:0005524">
    <property type="term" value="F:ATP binding"/>
    <property type="evidence" value="ECO:0007669"/>
    <property type="project" value="UniProtKB-KW"/>
</dbReference>
<comment type="caution">
    <text evidence="5">The sequence shown here is derived from an EMBL/GenBank/DDBJ whole genome shotgun (WGS) entry which is preliminary data.</text>
</comment>
<dbReference type="Proteomes" id="UP000615446">
    <property type="component" value="Unassembled WGS sequence"/>
</dbReference>
<name>A0A2Z6QXC5_9GLOM</name>
<dbReference type="OrthoDB" id="544350at2759"/>
<dbReference type="InterPro" id="IPR001245">
    <property type="entry name" value="Ser-Thr/Tyr_kinase_cat_dom"/>
</dbReference>
<dbReference type="EMBL" id="BLAL01000085">
    <property type="protein sequence ID" value="GES84742.1"/>
    <property type="molecule type" value="Genomic_DNA"/>
</dbReference>
<proteinExistence type="inferred from homology"/>
<organism evidence="5 7">
    <name type="scientific">Rhizophagus clarus</name>
    <dbReference type="NCBI Taxonomy" id="94130"/>
    <lineage>
        <taxon>Eukaryota</taxon>
        <taxon>Fungi</taxon>
        <taxon>Fungi incertae sedis</taxon>
        <taxon>Mucoromycota</taxon>
        <taxon>Glomeromycotina</taxon>
        <taxon>Glomeromycetes</taxon>
        <taxon>Glomerales</taxon>
        <taxon>Glomeraceae</taxon>
        <taxon>Rhizophagus</taxon>
    </lineage>
</organism>
<evidence type="ECO:0000313" key="6">
    <source>
        <dbReference type="EMBL" id="GES84742.1"/>
    </source>
</evidence>
<keyword evidence="2" id="KW-0547">Nucleotide-binding</keyword>
<protein>
    <submittedName>
        <fullName evidence="6">Kinase-like domain-containing protein</fullName>
    </submittedName>
</protein>
<reference evidence="5 7" key="1">
    <citation type="submission" date="2017-11" db="EMBL/GenBank/DDBJ databases">
        <title>The genome of Rhizophagus clarus HR1 reveals common genetic basis of auxotrophy among arbuscular mycorrhizal fungi.</title>
        <authorList>
            <person name="Kobayashi Y."/>
        </authorList>
    </citation>
    <scope>NUCLEOTIDE SEQUENCE [LARGE SCALE GENOMIC DNA]</scope>
    <source>
        <strain evidence="5 7">HR1</strain>
    </source>
</reference>